<gene>
    <name evidence="1" type="ORF">PM001_LOCUS27195</name>
</gene>
<dbReference type="AlphaFoldDB" id="A0AAV1V845"/>
<dbReference type="EMBL" id="CAKLBY020000267">
    <property type="protein sequence ID" value="CAK7942045.1"/>
    <property type="molecule type" value="Genomic_DNA"/>
</dbReference>
<evidence type="ECO:0008006" key="3">
    <source>
        <dbReference type="Google" id="ProtNLM"/>
    </source>
</evidence>
<comment type="caution">
    <text evidence="1">The sequence shown here is derived from an EMBL/GenBank/DDBJ whole genome shotgun (WGS) entry which is preliminary data.</text>
</comment>
<proteinExistence type="predicted"/>
<name>A0AAV1V845_9STRA</name>
<evidence type="ECO:0000313" key="1">
    <source>
        <dbReference type="EMBL" id="CAK7942045.1"/>
    </source>
</evidence>
<dbReference type="CDD" id="cd09272">
    <property type="entry name" value="RNase_HI_RT_Ty1"/>
    <property type="match status" value="1"/>
</dbReference>
<sequence length="76" mass="8675">MKAELVVPSEVAREMLGLREMINEIGTALEMPMVMRIDNQAAIRHLEGEISSLKAKHIDVRVKFVCDFARRRIVIV</sequence>
<accession>A0AAV1V845</accession>
<reference evidence="1" key="1">
    <citation type="submission" date="2024-01" db="EMBL/GenBank/DDBJ databases">
        <authorList>
            <person name="Webb A."/>
        </authorList>
    </citation>
    <scope>NUCLEOTIDE SEQUENCE</scope>
    <source>
        <strain evidence="1">Pm1</strain>
    </source>
</reference>
<evidence type="ECO:0000313" key="2">
    <source>
        <dbReference type="Proteomes" id="UP001162060"/>
    </source>
</evidence>
<dbReference type="Proteomes" id="UP001162060">
    <property type="component" value="Unassembled WGS sequence"/>
</dbReference>
<protein>
    <recommendedName>
        <fullName evidence="3">Polyprotein</fullName>
    </recommendedName>
</protein>
<organism evidence="1 2">
    <name type="scientific">Peronospora matthiolae</name>
    <dbReference type="NCBI Taxonomy" id="2874970"/>
    <lineage>
        <taxon>Eukaryota</taxon>
        <taxon>Sar</taxon>
        <taxon>Stramenopiles</taxon>
        <taxon>Oomycota</taxon>
        <taxon>Peronosporomycetes</taxon>
        <taxon>Peronosporales</taxon>
        <taxon>Peronosporaceae</taxon>
        <taxon>Peronospora</taxon>
    </lineage>
</organism>